<evidence type="ECO:0000313" key="6">
    <source>
        <dbReference type="Proteomes" id="UP001596161"/>
    </source>
</evidence>
<evidence type="ECO:0000256" key="4">
    <source>
        <dbReference type="ARBA" id="ARBA00023306"/>
    </source>
</evidence>
<dbReference type="InterPro" id="IPR036388">
    <property type="entry name" value="WH-like_DNA-bd_sf"/>
</dbReference>
<comment type="caution">
    <text evidence="5">The sequence shown here is derived from an EMBL/GenBank/DDBJ whole genome shotgun (WGS) entry which is preliminary data.</text>
</comment>
<dbReference type="PIRSF" id="PIRSF019345">
    <property type="entry name" value="ScpB"/>
    <property type="match status" value="1"/>
</dbReference>
<dbReference type="Proteomes" id="UP001596161">
    <property type="component" value="Unassembled WGS sequence"/>
</dbReference>
<keyword evidence="2" id="KW-0132">Cell division</keyword>
<evidence type="ECO:0000256" key="1">
    <source>
        <dbReference type="ARBA" id="ARBA00022490"/>
    </source>
</evidence>
<dbReference type="NCBIfam" id="TIGR00281">
    <property type="entry name" value="SMC-Scp complex subunit ScpB"/>
    <property type="match status" value="1"/>
</dbReference>
<sequence length="188" mass="21139">MMNPLVSHIQALVFCAQAPVAIEEMHKCLSEALQVEVSVSDVLEAIEEIHQLFASEAFAFQIYAIGGGYQFLTKPDFQDTLALFLKQKSKRKLSASALETLAIVAYKQPVTRTQLEQIRGVSCDYALHKLLEKELVEIKGKADTIGRPVLYCTTQKFMEYFGINHLRDLPQLKDFALEENTIGEISDN</sequence>
<dbReference type="SUPFAM" id="SSF46785">
    <property type="entry name" value="Winged helix' DNA-binding domain"/>
    <property type="match status" value="2"/>
</dbReference>
<evidence type="ECO:0000256" key="3">
    <source>
        <dbReference type="ARBA" id="ARBA00022829"/>
    </source>
</evidence>
<gene>
    <name evidence="5" type="primary">scpB</name>
    <name evidence="5" type="ORF">ACFPIB_09850</name>
</gene>
<dbReference type="RefSeq" id="WP_378017283.1">
    <property type="nucleotide sequence ID" value="NZ_JBHSKT010000005.1"/>
</dbReference>
<dbReference type="InterPro" id="IPR005234">
    <property type="entry name" value="ScpB_csome_segregation"/>
</dbReference>
<organism evidence="5 6">
    <name type="scientific">Adhaeribacter terreus</name>
    <dbReference type="NCBI Taxonomy" id="529703"/>
    <lineage>
        <taxon>Bacteria</taxon>
        <taxon>Pseudomonadati</taxon>
        <taxon>Bacteroidota</taxon>
        <taxon>Cytophagia</taxon>
        <taxon>Cytophagales</taxon>
        <taxon>Hymenobacteraceae</taxon>
        <taxon>Adhaeribacter</taxon>
    </lineage>
</organism>
<reference evidence="6" key="1">
    <citation type="journal article" date="2019" name="Int. J. Syst. Evol. Microbiol.">
        <title>The Global Catalogue of Microorganisms (GCM) 10K type strain sequencing project: providing services to taxonomists for standard genome sequencing and annotation.</title>
        <authorList>
            <consortium name="The Broad Institute Genomics Platform"/>
            <consortium name="The Broad Institute Genome Sequencing Center for Infectious Disease"/>
            <person name="Wu L."/>
            <person name="Ma J."/>
        </authorList>
    </citation>
    <scope>NUCLEOTIDE SEQUENCE [LARGE SCALE GENOMIC DNA]</scope>
    <source>
        <strain evidence="6">KACC 12602</strain>
    </source>
</reference>
<proteinExistence type="predicted"/>
<protein>
    <submittedName>
        <fullName evidence="5">SMC-Scp complex subunit ScpB</fullName>
    </submittedName>
</protein>
<dbReference type="InterPro" id="IPR036390">
    <property type="entry name" value="WH_DNA-bd_sf"/>
</dbReference>
<evidence type="ECO:0000256" key="2">
    <source>
        <dbReference type="ARBA" id="ARBA00022618"/>
    </source>
</evidence>
<evidence type="ECO:0000313" key="5">
    <source>
        <dbReference type="EMBL" id="MFC5270913.1"/>
    </source>
</evidence>
<dbReference type="EMBL" id="JBHSKT010000005">
    <property type="protein sequence ID" value="MFC5270913.1"/>
    <property type="molecule type" value="Genomic_DNA"/>
</dbReference>
<keyword evidence="4" id="KW-0131">Cell cycle</keyword>
<keyword evidence="6" id="KW-1185">Reference proteome</keyword>
<dbReference type="PANTHER" id="PTHR34298">
    <property type="entry name" value="SEGREGATION AND CONDENSATION PROTEIN B"/>
    <property type="match status" value="1"/>
</dbReference>
<name>A0ABW0ECF8_9BACT</name>
<keyword evidence="1" id="KW-0963">Cytoplasm</keyword>
<accession>A0ABW0ECF8</accession>
<dbReference type="Pfam" id="PF04079">
    <property type="entry name" value="SMC_ScpB"/>
    <property type="match status" value="1"/>
</dbReference>
<dbReference type="PANTHER" id="PTHR34298:SF2">
    <property type="entry name" value="SEGREGATION AND CONDENSATION PROTEIN B"/>
    <property type="match status" value="1"/>
</dbReference>
<dbReference type="Gene3D" id="1.10.10.10">
    <property type="entry name" value="Winged helix-like DNA-binding domain superfamily/Winged helix DNA-binding domain"/>
    <property type="match status" value="2"/>
</dbReference>
<keyword evidence="3" id="KW-0159">Chromosome partition</keyword>